<protein>
    <submittedName>
        <fullName evidence="2">Uncharacterized protein</fullName>
    </submittedName>
</protein>
<reference evidence="3" key="1">
    <citation type="submission" date="2018-06" db="EMBL/GenBank/DDBJ databases">
        <authorList>
            <person name="Martinez Ocampo F."/>
            <person name="Quiroz Castaneda R.E."/>
            <person name="Rojas Lopez X."/>
        </authorList>
    </citation>
    <scope>NUCLEOTIDE SEQUENCE [LARGE SCALE GENOMIC DNA]</scope>
    <source>
        <strain evidence="3">INIFAP02</strain>
    </source>
</reference>
<organism evidence="2 3">
    <name type="scientific">Mycoplasma wenyonii</name>
    <dbReference type="NCBI Taxonomy" id="65123"/>
    <lineage>
        <taxon>Bacteria</taxon>
        <taxon>Bacillati</taxon>
        <taxon>Mycoplasmatota</taxon>
        <taxon>Mollicutes</taxon>
        <taxon>Mycoplasmataceae</taxon>
        <taxon>Mycoplasma</taxon>
    </lineage>
</organism>
<feature type="coiled-coil region" evidence="1">
    <location>
        <begin position="14"/>
        <end position="41"/>
    </location>
</feature>
<evidence type="ECO:0000256" key="1">
    <source>
        <dbReference type="SAM" id="Coils"/>
    </source>
</evidence>
<accession>A0A328PTL5</accession>
<comment type="caution">
    <text evidence="2">The sequence shown here is derived from an EMBL/GenBank/DDBJ whole genome shotgun (WGS) entry which is preliminary data.</text>
</comment>
<dbReference type="EMBL" id="QKVO01000018">
    <property type="protein sequence ID" value="RAO94811.1"/>
    <property type="molecule type" value="Genomic_DNA"/>
</dbReference>
<dbReference type="RefSeq" id="WP_112665827.1">
    <property type="nucleotide sequence ID" value="NZ_QKVO01000018.1"/>
</dbReference>
<proteinExistence type="predicted"/>
<keyword evidence="1" id="KW-0175">Coiled coil</keyword>
<sequence length="91" mass="10805">MNQNNPFSAFYEDKKKFQEDLESVNSKEQIAEQQLAEIRRERRLWSGWTARHSEHFDSLERQLSETKDNSSGSIQLRVGFKLLEWMGQLSK</sequence>
<evidence type="ECO:0000313" key="3">
    <source>
        <dbReference type="Proteomes" id="UP000249762"/>
    </source>
</evidence>
<gene>
    <name evidence="2" type="ORF">DNK47_03000</name>
</gene>
<evidence type="ECO:0000313" key="2">
    <source>
        <dbReference type="EMBL" id="RAO94811.1"/>
    </source>
</evidence>
<keyword evidence="3" id="KW-1185">Reference proteome</keyword>
<name>A0A328PTL5_9MOLU</name>
<dbReference type="AlphaFoldDB" id="A0A328PTL5"/>
<dbReference type="Proteomes" id="UP000249762">
    <property type="component" value="Unassembled WGS sequence"/>
</dbReference>